<dbReference type="CDD" id="cd01172">
    <property type="entry name" value="RfaE_like"/>
    <property type="match status" value="1"/>
</dbReference>
<dbReference type="PROSITE" id="PS00583">
    <property type="entry name" value="PFKB_KINASES_1"/>
    <property type="match status" value="1"/>
</dbReference>
<gene>
    <name evidence="4" type="primary">rfaE1</name>
    <name evidence="4" type="ORF">E3J38_09435</name>
</gene>
<dbReference type="NCBIfam" id="TIGR02198">
    <property type="entry name" value="rfaE_dom_I"/>
    <property type="match status" value="1"/>
</dbReference>
<dbReference type="Pfam" id="PF00294">
    <property type="entry name" value="PfkB"/>
    <property type="match status" value="1"/>
</dbReference>
<dbReference type="GO" id="GO:0005829">
    <property type="term" value="C:cytosol"/>
    <property type="evidence" value="ECO:0007669"/>
    <property type="project" value="TreeGrafter"/>
</dbReference>
<proteinExistence type="predicted"/>
<dbReference type="InterPro" id="IPR002173">
    <property type="entry name" value="Carboh/pur_kinase_PfkB_CS"/>
</dbReference>
<accession>A0A523XER8</accession>
<dbReference type="PANTHER" id="PTHR46969">
    <property type="entry name" value="BIFUNCTIONAL PROTEIN HLDE"/>
    <property type="match status" value="1"/>
</dbReference>
<evidence type="ECO:0000313" key="4">
    <source>
        <dbReference type="EMBL" id="TET77777.1"/>
    </source>
</evidence>
<evidence type="ECO:0000313" key="5">
    <source>
        <dbReference type="Proteomes" id="UP000315534"/>
    </source>
</evidence>
<evidence type="ECO:0000256" key="1">
    <source>
        <dbReference type="ARBA" id="ARBA00022679"/>
    </source>
</evidence>
<comment type="caution">
    <text evidence="4">The sequence shown here is derived from an EMBL/GenBank/DDBJ whole genome shotgun (WGS) entry which is preliminary data.</text>
</comment>
<keyword evidence="2 4" id="KW-0418">Kinase</keyword>
<name>A0A523XER8_UNCT6</name>
<evidence type="ECO:0000259" key="3">
    <source>
        <dbReference type="Pfam" id="PF00294"/>
    </source>
</evidence>
<keyword evidence="1" id="KW-0808">Transferase</keyword>
<dbReference type="EMBL" id="SOIP01000542">
    <property type="protein sequence ID" value="TET77777.1"/>
    <property type="molecule type" value="Genomic_DNA"/>
</dbReference>
<dbReference type="GO" id="GO:0033785">
    <property type="term" value="F:heptose 7-phosphate kinase activity"/>
    <property type="evidence" value="ECO:0007669"/>
    <property type="project" value="TreeGrafter"/>
</dbReference>
<dbReference type="InterPro" id="IPR011611">
    <property type="entry name" value="PfkB_dom"/>
</dbReference>
<dbReference type="SUPFAM" id="SSF53613">
    <property type="entry name" value="Ribokinase-like"/>
    <property type="match status" value="1"/>
</dbReference>
<organism evidence="4 5">
    <name type="scientific">candidate division TA06 bacterium</name>
    <dbReference type="NCBI Taxonomy" id="2250710"/>
    <lineage>
        <taxon>Bacteria</taxon>
        <taxon>Bacteria division TA06</taxon>
    </lineage>
</organism>
<dbReference type="InterPro" id="IPR029056">
    <property type="entry name" value="Ribokinase-like"/>
</dbReference>
<reference evidence="4 5" key="1">
    <citation type="submission" date="2019-03" db="EMBL/GenBank/DDBJ databases">
        <title>Metabolic potential of uncultured bacteria and archaea associated with petroleum seepage in deep-sea sediments.</title>
        <authorList>
            <person name="Dong X."/>
            <person name="Hubert C."/>
        </authorList>
    </citation>
    <scope>NUCLEOTIDE SEQUENCE [LARGE SCALE GENOMIC DNA]</scope>
    <source>
        <strain evidence="4">E29_bin36</strain>
    </source>
</reference>
<protein>
    <submittedName>
        <fullName evidence="4">D-glycero-beta-D-manno-heptose-7-phosphate kinase</fullName>
    </submittedName>
</protein>
<dbReference type="AlphaFoldDB" id="A0A523XER8"/>
<feature type="domain" description="Carbohydrate kinase PfkB" evidence="3">
    <location>
        <begin position="16"/>
        <end position="311"/>
    </location>
</feature>
<dbReference type="Gene3D" id="3.40.1190.20">
    <property type="match status" value="1"/>
</dbReference>
<dbReference type="Proteomes" id="UP000315534">
    <property type="component" value="Unassembled WGS sequence"/>
</dbReference>
<dbReference type="PANTHER" id="PTHR46969:SF1">
    <property type="entry name" value="BIFUNCTIONAL PROTEIN HLDE"/>
    <property type="match status" value="1"/>
</dbReference>
<evidence type="ECO:0000256" key="2">
    <source>
        <dbReference type="ARBA" id="ARBA00022777"/>
    </source>
</evidence>
<dbReference type="InterPro" id="IPR011913">
    <property type="entry name" value="RfaE_dom_I"/>
</dbReference>
<dbReference type="GO" id="GO:0033786">
    <property type="term" value="F:heptose-1-phosphate adenylyltransferase activity"/>
    <property type="evidence" value="ECO:0007669"/>
    <property type="project" value="TreeGrafter"/>
</dbReference>
<dbReference type="GO" id="GO:0016773">
    <property type="term" value="F:phosphotransferase activity, alcohol group as acceptor"/>
    <property type="evidence" value="ECO:0007669"/>
    <property type="project" value="InterPro"/>
</dbReference>
<sequence length="332" mass="35398">MERKRFAELVSGFVGKKILVIGDLMLDEYLWGRVSRISPEAPVPIVEITSESIRPGGAANVAGNIASLGGKPVLVGVVGDDLSGKKLLDLVAGLGLNTSSIVKTNDRHTTQKSRVIAHSQQVVRVDRENTEPLAEEARCRLLSEVRKNIDGVDGVALEDYDKGIFGGGLAEEVVQIAKDAGKFCTADPKREHFFDYKGVSLFKPNQREAEAVLGLRIKGVTQLEECCRELMSRLDGSPILMTRGSEGMVLLDDEGFWSVPALLKEIYDPSGAGDTVIAVMTLAVAAGASLREGAVIANCAASVEVSKFGTAVVTRQELLECGKDSGDAIEGS</sequence>